<dbReference type="CDD" id="cd05233">
    <property type="entry name" value="SDR_c"/>
    <property type="match status" value="1"/>
</dbReference>
<evidence type="ECO:0000256" key="3">
    <source>
        <dbReference type="RuleBase" id="RU000363"/>
    </source>
</evidence>
<name>A0A1H0AZV7_9BACI</name>
<sequence>MSFYSNSAFTNEHILITGATGGIGYVTSLALLKAGACVTVTGRNDEKLSRIKQEAHYHADASRMHVVSGDITVPNDRHRIVKEANDSFGPITGLVNSAGISGGDVVENIQEEEINEIMELNFTAQVMLSQLVFKQMKELQRGNIVNVSSLSGLRGTYGNTAYAGSKFALIGFTQSFALEAIDYGVRVNAVCPGFVDTSMAQHILEKKAAKAGISYEEQRNRTEEALPSKKITTPEEVADTILFLLTGASKNIIGESIKISGGSVMR</sequence>
<dbReference type="Gene3D" id="3.40.50.720">
    <property type="entry name" value="NAD(P)-binding Rossmann-like Domain"/>
    <property type="match status" value="1"/>
</dbReference>
<dbReference type="PRINTS" id="PR00080">
    <property type="entry name" value="SDRFAMILY"/>
</dbReference>
<comment type="similarity">
    <text evidence="1 3">Belongs to the short-chain dehydrogenases/reductases (SDR) family.</text>
</comment>
<dbReference type="PROSITE" id="PS00061">
    <property type="entry name" value="ADH_SHORT"/>
    <property type="match status" value="1"/>
</dbReference>
<dbReference type="GO" id="GO:0008206">
    <property type="term" value="P:bile acid metabolic process"/>
    <property type="evidence" value="ECO:0007669"/>
    <property type="project" value="UniProtKB-ARBA"/>
</dbReference>
<evidence type="ECO:0000313" key="6">
    <source>
        <dbReference type="Proteomes" id="UP000198778"/>
    </source>
</evidence>
<dbReference type="Pfam" id="PF00106">
    <property type="entry name" value="adh_short"/>
    <property type="match status" value="1"/>
</dbReference>
<dbReference type="InterPro" id="IPR020904">
    <property type="entry name" value="Sc_DH/Rdtase_CS"/>
</dbReference>
<proteinExistence type="inferred from homology"/>
<dbReference type="FunFam" id="3.40.50.720:FF:000084">
    <property type="entry name" value="Short-chain dehydrogenase reductase"/>
    <property type="match status" value="1"/>
</dbReference>
<dbReference type="InterPro" id="IPR050259">
    <property type="entry name" value="SDR"/>
</dbReference>
<evidence type="ECO:0000256" key="1">
    <source>
        <dbReference type="ARBA" id="ARBA00006484"/>
    </source>
</evidence>
<dbReference type="InterPro" id="IPR057326">
    <property type="entry name" value="KR_dom"/>
</dbReference>
<gene>
    <name evidence="5" type="ORF">SAMN04488053_101679</name>
</gene>
<dbReference type="PANTHER" id="PTHR42879:SF2">
    <property type="entry name" value="3-OXOACYL-[ACYL-CARRIER-PROTEIN] REDUCTASE FABG"/>
    <property type="match status" value="1"/>
</dbReference>
<dbReference type="SUPFAM" id="SSF51735">
    <property type="entry name" value="NAD(P)-binding Rossmann-fold domains"/>
    <property type="match status" value="1"/>
</dbReference>
<evidence type="ECO:0000256" key="2">
    <source>
        <dbReference type="ARBA" id="ARBA00023002"/>
    </source>
</evidence>
<protein>
    <submittedName>
        <fullName evidence="5">3-oxoacyl-[acyl-carrier protein] reductase</fullName>
    </submittedName>
</protein>
<evidence type="ECO:0000313" key="5">
    <source>
        <dbReference type="EMBL" id="SDN38583.1"/>
    </source>
</evidence>
<evidence type="ECO:0000259" key="4">
    <source>
        <dbReference type="SMART" id="SM00822"/>
    </source>
</evidence>
<dbReference type="PRINTS" id="PR00081">
    <property type="entry name" value="GDHRDH"/>
</dbReference>
<dbReference type="OrthoDB" id="9803333at2"/>
<dbReference type="InterPro" id="IPR002347">
    <property type="entry name" value="SDR_fam"/>
</dbReference>
<dbReference type="PANTHER" id="PTHR42879">
    <property type="entry name" value="3-OXOACYL-(ACYL-CARRIER-PROTEIN) REDUCTASE"/>
    <property type="match status" value="1"/>
</dbReference>
<dbReference type="AlphaFoldDB" id="A0A1H0AZV7"/>
<dbReference type="Proteomes" id="UP000198778">
    <property type="component" value="Unassembled WGS sequence"/>
</dbReference>
<keyword evidence="6" id="KW-1185">Reference proteome</keyword>
<dbReference type="SMART" id="SM00822">
    <property type="entry name" value="PKS_KR"/>
    <property type="match status" value="1"/>
</dbReference>
<feature type="domain" description="Ketoreductase" evidence="4">
    <location>
        <begin position="12"/>
        <end position="184"/>
    </location>
</feature>
<keyword evidence="2" id="KW-0560">Oxidoreductase</keyword>
<dbReference type="STRING" id="745820.SAMN04488053_101679"/>
<reference evidence="6" key="1">
    <citation type="submission" date="2016-10" db="EMBL/GenBank/DDBJ databases">
        <authorList>
            <person name="Varghese N."/>
            <person name="Submissions S."/>
        </authorList>
    </citation>
    <scope>NUCLEOTIDE SEQUENCE [LARGE SCALE GENOMIC DNA]</scope>
    <source>
        <strain evidence="6">CGMCC 1.10369</strain>
    </source>
</reference>
<dbReference type="RefSeq" id="WP_090840565.1">
    <property type="nucleotide sequence ID" value="NZ_FNIL01000001.1"/>
</dbReference>
<dbReference type="EMBL" id="FNIL01000001">
    <property type="protein sequence ID" value="SDN38583.1"/>
    <property type="molecule type" value="Genomic_DNA"/>
</dbReference>
<organism evidence="5 6">
    <name type="scientific">Alkalicoccus daliensis</name>
    <dbReference type="NCBI Taxonomy" id="745820"/>
    <lineage>
        <taxon>Bacteria</taxon>
        <taxon>Bacillati</taxon>
        <taxon>Bacillota</taxon>
        <taxon>Bacilli</taxon>
        <taxon>Bacillales</taxon>
        <taxon>Bacillaceae</taxon>
        <taxon>Alkalicoccus</taxon>
    </lineage>
</organism>
<dbReference type="GO" id="GO:0016491">
    <property type="term" value="F:oxidoreductase activity"/>
    <property type="evidence" value="ECO:0007669"/>
    <property type="project" value="UniProtKB-KW"/>
</dbReference>
<accession>A0A1H0AZV7</accession>
<dbReference type="InterPro" id="IPR036291">
    <property type="entry name" value="NAD(P)-bd_dom_sf"/>
</dbReference>